<dbReference type="GO" id="GO:0090110">
    <property type="term" value="P:COPII-coated vesicle cargo loading"/>
    <property type="evidence" value="ECO:0000318"/>
    <property type="project" value="GO_Central"/>
</dbReference>
<evidence type="ECO:0000256" key="7">
    <source>
        <dbReference type="ARBA" id="ARBA00022737"/>
    </source>
</evidence>
<reference evidence="16" key="3">
    <citation type="submission" date="2015-06" db="UniProtKB">
        <authorList>
            <consortium name="EnsemblMetazoa"/>
        </authorList>
    </citation>
    <scope>IDENTIFICATION</scope>
</reference>
<dbReference type="EMBL" id="AMQM01004686">
    <property type="status" value="NOT_ANNOTATED_CDS"/>
    <property type="molecule type" value="Genomic_DNA"/>
</dbReference>
<dbReference type="OMA" id="CITSEVF"/>
<keyword evidence="14" id="KW-1133">Transmembrane helix</keyword>
<dbReference type="GO" id="GO:0015031">
    <property type="term" value="P:protein transport"/>
    <property type="evidence" value="ECO:0007669"/>
    <property type="project" value="UniProtKB-KW"/>
</dbReference>
<dbReference type="RefSeq" id="XP_009018570.1">
    <property type="nucleotide sequence ID" value="XM_009020322.1"/>
</dbReference>
<feature type="transmembrane region" description="Helical" evidence="14">
    <location>
        <begin position="526"/>
        <end position="548"/>
    </location>
</feature>
<dbReference type="Gene3D" id="1.25.40.1030">
    <property type="match status" value="1"/>
</dbReference>
<dbReference type="HOGENOM" id="CLU_003033_0_0_1"/>
<dbReference type="SUPFAM" id="SSF50978">
    <property type="entry name" value="WD40 repeat-like"/>
    <property type="match status" value="1"/>
</dbReference>
<dbReference type="InParanoid" id="T1EFI4"/>
<dbReference type="EMBL" id="KB096633">
    <property type="protein sequence ID" value="ESO03422.1"/>
    <property type="molecule type" value="Genomic_DNA"/>
</dbReference>
<keyword evidence="9" id="KW-0931">ER-Golgi transport</keyword>
<keyword evidence="12" id="KW-0968">Cytoplasmic vesicle</keyword>
<reference evidence="15 17" key="2">
    <citation type="journal article" date="2013" name="Nature">
        <title>Insights into bilaterian evolution from three spiralian genomes.</title>
        <authorList>
            <person name="Simakov O."/>
            <person name="Marletaz F."/>
            <person name="Cho S.J."/>
            <person name="Edsinger-Gonzales E."/>
            <person name="Havlak P."/>
            <person name="Hellsten U."/>
            <person name="Kuo D.H."/>
            <person name="Larsson T."/>
            <person name="Lv J."/>
            <person name="Arendt D."/>
            <person name="Savage R."/>
            <person name="Osoegawa K."/>
            <person name="de Jong P."/>
            <person name="Grimwood J."/>
            <person name="Chapman J.A."/>
            <person name="Shapiro H."/>
            <person name="Aerts A."/>
            <person name="Otillar R.P."/>
            <person name="Terry A.Y."/>
            <person name="Boore J.L."/>
            <person name="Grigoriev I.V."/>
            <person name="Lindberg D.R."/>
            <person name="Seaver E.C."/>
            <person name="Weisblat D.A."/>
            <person name="Putnam N.H."/>
            <person name="Rokhsar D.S."/>
        </authorList>
    </citation>
    <scope>NUCLEOTIDE SEQUENCE</scope>
</reference>
<feature type="transmembrane region" description="Helical" evidence="14">
    <location>
        <begin position="713"/>
        <end position="731"/>
    </location>
</feature>
<dbReference type="GeneID" id="20195336"/>
<dbReference type="eggNOG" id="KOG0307">
    <property type="taxonomic scope" value="Eukaryota"/>
</dbReference>
<dbReference type="FunCoup" id="T1EFI4">
    <property type="interactions" value="1593"/>
</dbReference>
<keyword evidence="17" id="KW-1185">Reference proteome</keyword>
<dbReference type="InterPro" id="IPR015943">
    <property type="entry name" value="WD40/YVTN_repeat-like_dom_sf"/>
</dbReference>
<dbReference type="GO" id="GO:0030127">
    <property type="term" value="C:COPII vesicle coat"/>
    <property type="evidence" value="ECO:0000318"/>
    <property type="project" value="GO_Central"/>
</dbReference>
<evidence type="ECO:0000256" key="6">
    <source>
        <dbReference type="ARBA" id="ARBA00022574"/>
    </source>
</evidence>
<dbReference type="CTD" id="20195336"/>
<dbReference type="AlphaFoldDB" id="T1EFI4"/>
<keyword evidence="11 14" id="KW-0472">Membrane</keyword>
<accession>T1EFI4</accession>
<keyword evidence="4" id="KW-0813">Transport</keyword>
<feature type="repeat" description="WD" evidence="13">
    <location>
        <begin position="117"/>
        <end position="159"/>
    </location>
</feature>
<evidence type="ECO:0000256" key="2">
    <source>
        <dbReference type="ARBA" id="ARBA00004406"/>
    </source>
</evidence>
<evidence type="ECO:0000256" key="1">
    <source>
        <dbReference type="ARBA" id="ARBA00004180"/>
    </source>
</evidence>
<dbReference type="SMART" id="SM00320">
    <property type="entry name" value="WD40"/>
    <property type="match status" value="6"/>
</dbReference>
<evidence type="ECO:0000256" key="14">
    <source>
        <dbReference type="SAM" id="Phobius"/>
    </source>
</evidence>
<evidence type="ECO:0000256" key="4">
    <source>
        <dbReference type="ARBA" id="ARBA00022448"/>
    </source>
</evidence>
<evidence type="ECO:0000313" key="17">
    <source>
        <dbReference type="Proteomes" id="UP000015101"/>
    </source>
</evidence>
<protein>
    <submittedName>
        <fullName evidence="15 16">Uncharacterized protein</fullName>
    </submittedName>
</protein>
<dbReference type="PANTHER" id="PTHR13923">
    <property type="entry name" value="SEC31-RELATED PROTEIN"/>
    <property type="match status" value="1"/>
</dbReference>
<evidence type="ECO:0000256" key="8">
    <source>
        <dbReference type="ARBA" id="ARBA00022824"/>
    </source>
</evidence>
<keyword evidence="5" id="KW-0963">Cytoplasm</keyword>
<keyword evidence="8" id="KW-0256">Endoplasmic reticulum</keyword>
<comment type="subcellular location">
    <subcellularLocation>
        <location evidence="1">Cytoplasmic vesicle membrane</location>
        <topology evidence="1">Peripheral membrane protein</topology>
        <orientation evidence="1">Cytoplasmic side</orientation>
    </subcellularLocation>
    <subcellularLocation>
        <location evidence="2">Endoplasmic reticulum membrane</location>
        <topology evidence="2">Peripheral membrane protein</topology>
    </subcellularLocation>
</comment>
<keyword evidence="7" id="KW-0677">Repeat</keyword>
<dbReference type="PROSITE" id="PS50082">
    <property type="entry name" value="WD_REPEATS_2"/>
    <property type="match status" value="1"/>
</dbReference>
<dbReference type="GO" id="GO:0005789">
    <property type="term" value="C:endoplasmic reticulum membrane"/>
    <property type="evidence" value="ECO:0007669"/>
    <property type="project" value="UniProtKB-SubCell"/>
</dbReference>
<dbReference type="InterPro" id="IPR040251">
    <property type="entry name" value="SEC31-like"/>
</dbReference>
<dbReference type="GO" id="GO:0007029">
    <property type="term" value="P:endoplasmic reticulum organization"/>
    <property type="evidence" value="ECO:0000318"/>
    <property type="project" value="GO_Central"/>
</dbReference>
<dbReference type="GO" id="GO:0005198">
    <property type="term" value="F:structural molecule activity"/>
    <property type="evidence" value="ECO:0000318"/>
    <property type="project" value="GO_Central"/>
</dbReference>
<evidence type="ECO:0000256" key="9">
    <source>
        <dbReference type="ARBA" id="ARBA00022892"/>
    </source>
</evidence>
<gene>
    <name evidence="16" type="primary">20195336</name>
    <name evidence="15" type="ORF">HELRODRAFT_112302</name>
</gene>
<comment type="similarity">
    <text evidence="3">Belongs to the WD repeat SEC31 family.</text>
</comment>
<dbReference type="EnsemblMetazoa" id="HelroT112302">
    <property type="protein sequence ID" value="HelroP112302"/>
    <property type="gene ID" value="HelroG112302"/>
</dbReference>
<dbReference type="KEGG" id="hro:HELRODRAFT_112302"/>
<organism evidence="16 17">
    <name type="scientific">Helobdella robusta</name>
    <name type="common">Californian leech</name>
    <dbReference type="NCBI Taxonomy" id="6412"/>
    <lineage>
        <taxon>Eukaryota</taxon>
        <taxon>Metazoa</taxon>
        <taxon>Spiralia</taxon>
        <taxon>Lophotrochozoa</taxon>
        <taxon>Annelida</taxon>
        <taxon>Clitellata</taxon>
        <taxon>Hirudinea</taxon>
        <taxon>Rhynchobdellida</taxon>
        <taxon>Glossiphoniidae</taxon>
        <taxon>Helobdella</taxon>
    </lineage>
</organism>
<dbReference type="OrthoDB" id="542917at2759"/>
<dbReference type="GO" id="GO:0070971">
    <property type="term" value="C:endoplasmic reticulum exit site"/>
    <property type="evidence" value="ECO:0000318"/>
    <property type="project" value="GO_Central"/>
</dbReference>
<evidence type="ECO:0000256" key="10">
    <source>
        <dbReference type="ARBA" id="ARBA00022927"/>
    </source>
</evidence>
<evidence type="ECO:0000313" key="16">
    <source>
        <dbReference type="EnsemblMetazoa" id="HelroP112302"/>
    </source>
</evidence>
<keyword evidence="10" id="KW-0653">Protein transport</keyword>
<dbReference type="PANTHER" id="PTHR13923:SF11">
    <property type="entry name" value="SECRETORY 31, ISOFORM D"/>
    <property type="match status" value="1"/>
</dbReference>
<evidence type="ECO:0000256" key="13">
    <source>
        <dbReference type="PROSITE-ProRule" id="PRU00221"/>
    </source>
</evidence>
<reference evidence="17" key="1">
    <citation type="submission" date="2012-12" db="EMBL/GenBank/DDBJ databases">
        <authorList>
            <person name="Hellsten U."/>
            <person name="Grimwood J."/>
            <person name="Chapman J.A."/>
            <person name="Shapiro H."/>
            <person name="Aerts A."/>
            <person name="Otillar R.P."/>
            <person name="Terry A.Y."/>
            <person name="Boore J.L."/>
            <person name="Simakov O."/>
            <person name="Marletaz F."/>
            <person name="Cho S.-J."/>
            <person name="Edsinger-Gonzales E."/>
            <person name="Havlak P."/>
            <person name="Kuo D.-H."/>
            <person name="Larsson T."/>
            <person name="Lv J."/>
            <person name="Arendt D."/>
            <person name="Savage R."/>
            <person name="Osoegawa K."/>
            <person name="de Jong P."/>
            <person name="Lindberg D.R."/>
            <person name="Seaver E.C."/>
            <person name="Weisblat D.A."/>
            <person name="Putnam N.H."/>
            <person name="Grigoriev I.V."/>
            <person name="Rokhsar D.S."/>
        </authorList>
    </citation>
    <scope>NUCLEOTIDE SEQUENCE</scope>
</reference>
<name>T1EFI4_HELRO</name>
<evidence type="ECO:0000256" key="11">
    <source>
        <dbReference type="ARBA" id="ARBA00023136"/>
    </source>
</evidence>
<sequence>MKLKEIDRTANVAWSPASQHPIYIAAATAAQQLDATFNTSSLLELYQIDLGDPSFEMEVSGSIPTESRLHKLVWSSAYTSENGDTPDLLIGGAEQGKMYIWNPSKILRREEPLTHLMDLHTGAVAALDVNPFQPNLLVSGAGSSEIYIWDLNDPDNPMTPGSKAQPLVDVTHVGWNKQVQHILASSHSGNCVVWDLRKNEPIIKIRDSMSRIKCNTVCWHPDVATQLCIASEDDHSPVIQVWDLRSASSPIKILENHTRGILSMSWCVKDADLLLSCAKDNRILCWNPNSEAQHGDVVYELPNSNQWCFDVQWCPRNPSIISGCSFDGHVSIYSIMGGQPTEQTTPKVCFVADAFQVDPFNQPTPHHAVPPVVGTMLKKAPKWLKRPCGANFGFGGKLVCFNNTKVPGSNPLKYAAEVTISQVVTEYELVVRSQELERALTTNMLLEFCDRKIEMIDRGAAGDTIETREQLDIWKFLKVGCLAGCQQLFLNLLGHDGLKKYPLMTSSTRTTAGRNETEEDLLKVRIYIYIYIYICVCVCVCVSFDYIAENQVRHEPLIINTDATDGTESQITECLLTGNFEAAVSVCLEGDYLVEAMILAVAGGNDLLIRTQAMILERKKSSKLHRLMALIINRDIERIVDECDVGYWKEVLTIILTYAPCDQFHNLCGKLARKLEDADSNAYQVSAQLCCIVAGDVDQFVNNWKKQNGNNTVNLQLLQVFVFLFVCAVVRCSLFGIVWFVYLFVCALLLLDCLLFVCLFCKRVC</sequence>
<dbReference type="Gene3D" id="2.130.10.10">
    <property type="entry name" value="YVTN repeat-like/Quinoprotein amine dehydrogenase"/>
    <property type="match status" value="1"/>
</dbReference>
<keyword evidence="14" id="KW-0812">Transmembrane</keyword>
<evidence type="ECO:0000313" key="15">
    <source>
        <dbReference type="EMBL" id="ESO03422.1"/>
    </source>
</evidence>
<feature type="transmembrane region" description="Helical" evidence="14">
    <location>
        <begin position="737"/>
        <end position="761"/>
    </location>
</feature>
<dbReference type="Proteomes" id="UP000015101">
    <property type="component" value="Unassembled WGS sequence"/>
</dbReference>
<evidence type="ECO:0000256" key="5">
    <source>
        <dbReference type="ARBA" id="ARBA00022490"/>
    </source>
</evidence>
<dbReference type="InterPro" id="IPR001680">
    <property type="entry name" value="WD40_rpt"/>
</dbReference>
<dbReference type="Pfam" id="PF00400">
    <property type="entry name" value="WD40"/>
    <property type="match status" value="1"/>
</dbReference>
<dbReference type="InterPro" id="IPR036322">
    <property type="entry name" value="WD40_repeat_dom_sf"/>
</dbReference>
<proteinExistence type="inferred from homology"/>
<keyword evidence="6 13" id="KW-0853">WD repeat</keyword>
<evidence type="ECO:0000256" key="3">
    <source>
        <dbReference type="ARBA" id="ARBA00009358"/>
    </source>
</evidence>
<evidence type="ECO:0000256" key="12">
    <source>
        <dbReference type="ARBA" id="ARBA00023329"/>
    </source>
</evidence>
<dbReference type="FunFam" id="2.130.10.10:FF:000009">
    <property type="entry name" value="Protein transport protein Sec31A isoform A"/>
    <property type="match status" value="1"/>
</dbReference>
<dbReference type="STRING" id="6412.T1EFI4"/>